<name>A0A0E9PCK6_ANGAN</name>
<accession>A0A0E9PCK6</accession>
<reference evidence="1" key="1">
    <citation type="submission" date="2014-11" db="EMBL/GenBank/DDBJ databases">
        <authorList>
            <person name="Amaro Gonzalez C."/>
        </authorList>
    </citation>
    <scope>NUCLEOTIDE SEQUENCE</scope>
</reference>
<dbReference type="EMBL" id="GBXM01106186">
    <property type="protein sequence ID" value="JAH02391.1"/>
    <property type="molecule type" value="Transcribed_RNA"/>
</dbReference>
<evidence type="ECO:0000313" key="1">
    <source>
        <dbReference type="EMBL" id="JAH02391.1"/>
    </source>
</evidence>
<sequence length="50" mass="5614">MHMAFNLLIMTAYMKPPSPSPPDPGLRKRNTFIHDEKHSGHTILHCVSTG</sequence>
<dbReference type="AlphaFoldDB" id="A0A0E9PCK6"/>
<protein>
    <submittedName>
        <fullName evidence="1">Uncharacterized protein</fullName>
    </submittedName>
</protein>
<proteinExistence type="predicted"/>
<organism evidence="1">
    <name type="scientific">Anguilla anguilla</name>
    <name type="common">European freshwater eel</name>
    <name type="synonym">Muraena anguilla</name>
    <dbReference type="NCBI Taxonomy" id="7936"/>
    <lineage>
        <taxon>Eukaryota</taxon>
        <taxon>Metazoa</taxon>
        <taxon>Chordata</taxon>
        <taxon>Craniata</taxon>
        <taxon>Vertebrata</taxon>
        <taxon>Euteleostomi</taxon>
        <taxon>Actinopterygii</taxon>
        <taxon>Neopterygii</taxon>
        <taxon>Teleostei</taxon>
        <taxon>Anguilliformes</taxon>
        <taxon>Anguillidae</taxon>
        <taxon>Anguilla</taxon>
    </lineage>
</organism>
<reference evidence="1" key="2">
    <citation type="journal article" date="2015" name="Fish Shellfish Immunol.">
        <title>Early steps in the European eel (Anguilla anguilla)-Vibrio vulnificus interaction in the gills: Role of the RtxA13 toxin.</title>
        <authorList>
            <person name="Callol A."/>
            <person name="Pajuelo D."/>
            <person name="Ebbesson L."/>
            <person name="Teles M."/>
            <person name="MacKenzie S."/>
            <person name="Amaro C."/>
        </authorList>
    </citation>
    <scope>NUCLEOTIDE SEQUENCE</scope>
</reference>